<gene>
    <name evidence="2" type="ORF">OsJ_25634</name>
</gene>
<dbReference type="Proteomes" id="UP000007752">
    <property type="component" value="Chromosome 7"/>
</dbReference>
<reference evidence="2" key="2">
    <citation type="submission" date="2008-12" db="EMBL/GenBank/DDBJ databases">
        <title>Improved gene annotation of the rice (Oryza sativa) genomes.</title>
        <authorList>
            <person name="Wang J."/>
            <person name="Li R."/>
            <person name="Fan W."/>
            <person name="Huang Q."/>
            <person name="Zhang J."/>
            <person name="Zhou Y."/>
            <person name="Hu Y."/>
            <person name="Zi S."/>
            <person name="Li J."/>
            <person name="Ni P."/>
            <person name="Zheng H."/>
            <person name="Zhang Y."/>
            <person name="Zhao M."/>
            <person name="Hao Q."/>
            <person name="McDermott J."/>
            <person name="Samudrala R."/>
            <person name="Kristiansen K."/>
            <person name="Wong G.K.-S."/>
        </authorList>
    </citation>
    <scope>NUCLEOTIDE SEQUENCE</scope>
</reference>
<accession>B9FUY7</accession>
<proteinExistence type="predicted"/>
<name>B9FUY7_ORYSJ</name>
<feature type="compositionally biased region" description="Polar residues" evidence="1">
    <location>
        <begin position="158"/>
        <end position="170"/>
    </location>
</feature>
<feature type="compositionally biased region" description="Low complexity" evidence="1">
    <location>
        <begin position="1"/>
        <end position="18"/>
    </location>
</feature>
<feature type="region of interest" description="Disordered" evidence="1">
    <location>
        <begin position="123"/>
        <end position="170"/>
    </location>
</feature>
<dbReference type="EMBL" id="CM000144">
    <property type="protein sequence ID" value="EEE67844.1"/>
    <property type="molecule type" value="Genomic_DNA"/>
</dbReference>
<evidence type="ECO:0000256" key="1">
    <source>
        <dbReference type="SAM" id="MobiDB-lite"/>
    </source>
</evidence>
<dbReference type="AlphaFoldDB" id="B9FUY7"/>
<feature type="compositionally biased region" description="Low complexity" evidence="1">
    <location>
        <begin position="127"/>
        <end position="146"/>
    </location>
</feature>
<feature type="region of interest" description="Disordered" evidence="1">
    <location>
        <begin position="1"/>
        <end position="50"/>
    </location>
</feature>
<organism evidence="2">
    <name type="scientific">Oryza sativa subsp. japonica</name>
    <name type="common">Rice</name>
    <dbReference type="NCBI Taxonomy" id="39947"/>
    <lineage>
        <taxon>Eukaryota</taxon>
        <taxon>Viridiplantae</taxon>
        <taxon>Streptophyta</taxon>
        <taxon>Embryophyta</taxon>
        <taxon>Tracheophyta</taxon>
        <taxon>Spermatophyta</taxon>
        <taxon>Magnoliopsida</taxon>
        <taxon>Liliopsida</taxon>
        <taxon>Poales</taxon>
        <taxon>Poaceae</taxon>
        <taxon>BOP clade</taxon>
        <taxon>Oryzoideae</taxon>
        <taxon>Oryzeae</taxon>
        <taxon>Oryzinae</taxon>
        <taxon>Oryza</taxon>
        <taxon>Oryza sativa</taxon>
    </lineage>
</organism>
<reference evidence="2" key="1">
    <citation type="journal article" date="2005" name="PLoS Biol.">
        <title>The genomes of Oryza sativa: a history of duplications.</title>
        <authorList>
            <person name="Yu J."/>
            <person name="Wang J."/>
            <person name="Lin W."/>
            <person name="Li S."/>
            <person name="Li H."/>
            <person name="Zhou J."/>
            <person name="Ni P."/>
            <person name="Dong W."/>
            <person name="Hu S."/>
            <person name="Zeng C."/>
            <person name="Zhang J."/>
            <person name="Zhang Y."/>
            <person name="Li R."/>
            <person name="Xu Z."/>
            <person name="Li S."/>
            <person name="Li X."/>
            <person name="Zheng H."/>
            <person name="Cong L."/>
            <person name="Lin L."/>
            <person name="Yin J."/>
            <person name="Geng J."/>
            <person name="Li G."/>
            <person name="Shi J."/>
            <person name="Liu J."/>
            <person name="Lv H."/>
            <person name="Li J."/>
            <person name="Wang J."/>
            <person name="Deng Y."/>
            <person name="Ran L."/>
            <person name="Shi X."/>
            <person name="Wang X."/>
            <person name="Wu Q."/>
            <person name="Li C."/>
            <person name="Ren X."/>
            <person name="Wang J."/>
            <person name="Wang X."/>
            <person name="Li D."/>
            <person name="Liu D."/>
            <person name="Zhang X."/>
            <person name="Ji Z."/>
            <person name="Zhao W."/>
            <person name="Sun Y."/>
            <person name="Zhang Z."/>
            <person name="Bao J."/>
            <person name="Han Y."/>
            <person name="Dong L."/>
            <person name="Ji J."/>
            <person name="Chen P."/>
            <person name="Wu S."/>
            <person name="Liu J."/>
            <person name="Xiao Y."/>
            <person name="Bu D."/>
            <person name="Tan J."/>
            <person name="Yang L."/>
            <person name="Ye C."/>
            <person name="Zhang J."/>
            <person name="Xu J."/>
            <person name="Zhou Y."/>
            <person name="Yu Y."/>
            <person name="Zhang B."/>
            <person name="Zhuang S."/>
            <person name="Wei H."/>
            <person name="Liu B."/>
            <person name="Lei M."/>
            <person name="Yu H."/>
            <person name="Li Y."/>
            <person name="Xu H."/>
            <person name="Wei S."/>
            <person name="He X."/>
            <person name="Fang L."/>
            <person name="Zhang Z."/>
            <person name="Zhang Y."/>
            <person name="Huang X."/>
            <person name="Su Z."/>
            <person name="Tong W."/>
            <person name="Li J."/>
            <person name="Tong Z."/>
            <person name="Li S."/>
            <person name="Ye J."/>
            <person name="Wang L."/>
            <person name="Fang L."/>
            <person name="Lei T."/>
            <person name="Chen C."/>
            <person name="Chen H."/>
            <person name="Xu Z."/>
            <person name="Li H."/>
            <person name="Huang H."/>
            <person name="Zhang F."/>
            <person name="Xu H."/>
            <person name="Li N."/>
            <person name="Zhao C."/>
            <person name="Li S."/>
            <person name="Dong L."/>
            <person name="Huang Y."/>
            <person name="Li L."/>
            <person name="Xi Y."/>
            <person name="Qi Q."/>
            <person name="Li W."/>
            <person name="Zhang B."/>
            <person name="Hu W."/>
            <person name="Zhang Y."/>
            <person name="Tian X."/>
            <person name="Jiao Y."/>
            <person name="Liang X."/>
            <person name="Jin J."/>
            <person name="Gao L."/>
            <person name="Zheng W."/>
            <person name="Hao B."/>
            <person name="Liu S."/>
            <person name="Wang W."/>
            <person name="Yuan L."/>
            <person name="Cao M."/>
            <person name="McDermott J."/>
            <person name="Samudrala R."/>
            <person name="Wang J."/>
            <person name="Wong G.K."/>
            <person name="Yang H."/>
        </authorList>
    </citation>
    <scope>NUCLEOTIDE SEQUENCE [LARGE SCALE GENOMIC DNA]</scope>
</reference>
<evidence type="ECO:0000313" key="2">
    <source>
        <dbReference type="EMBL" id="EEE67844.1"/>
    </source>
</evidence>
<protein>
    <submittedName>
        <fullName evidence="2">Uncharacterized protein</fullName>
    </submittedName>
</protein>
<sequence>MSESESSSPSPSPSSAAADGLCRSPAAAERARGGRPRRQPPPVEAATVEQVPAPELPHLVALLDAAQAHRALIRPPTIIRRRRRRTTTLAAAWLLDSTSGSGGASATVPRHAQQLVARRLLRPPPSWRSASSPTTTPAGHARLGAAKAKRADKGGTRTRSSALTKISITS</sequence>